<dbReference type="GO" id="GO:0005524">
    <property type="term" value="F:ATP binding"/>
    <property type="evidence" value="ECO:0007669"/>
    <property type="project" value="UniProtKB-UniRule"/>
</dbReference>
<dbReference type="CDD" id="cd01672">
    <property type="entry name" value="TMPK"/>
    <property type="match status" value="1"/>
</dbReference>
<dbReference type="Pfam" id="PF02223">
    <property type="entry name" value="Thymidylate_kin"/>
    <property type="match status" value="1"/>
</dbReference>
<dbReference type="GO" id="GO:0006235">
    <property type="term" value="P:dTTP biosynthetic process"/>
    <property type="evidence" value="ECO:0007669"/>
    <property type="project" value="UniProtKB-UniRule"/>
</dbReference>
<evidence type="ECO:0000256" key="8">
    <source>
        <dbReference type="ARBA" id="ARBA00022840"/>
    </source>
</evidence>
<keyword evidence="7 12" id="KW-0418">Kinase</keyword>
<organism evidence="14 15">
    <name type="scientific">Kaistia nematophila</name>
    <dbReference type="NCBI Taxonomy" id="2994654"/>
    <lineage>
        <taxon>Bacteria</taxon>
        <taxon>Pseudomonadati</taxon>
        <taxon>Pseudomonadota</taxon>
        <taxon>Alphaproteobacteria</taxon>
        <taxon>Hyphomicrobiales</taxon>
        <taxon>Kaistiaceae</taxon>
        <taxon>Kaistia</taxon>
    </lineage>
</organism>
<evidence type="ECO:0000256" key="12">
    <source>
        <dbReference type="HAMAP-Rule" id="MF_00165"/>
    </source>
</evidence>
<dbReference type="InterPro" id="IPR018094">
    <property type="entry name" value="Thymidylate_kinase"/>
</dbReference>
<feature type="domain" description="Thymidylate kinase-like" evidence="13">
    <location>
        <begin position="11"/>
        <end position="204"/>
    </location>
</feature>
<dbReference type="GO" id="GO:0006227">
    <property type="term" value="P:dUDP biosynthetic process"/>
    <property type="evidence" value="ECO:0007669"/>
    <property type="project" value="TreeGrafter"/>
</dbReference>
<dbReference type="InterPro" id="IPR027417">
    <property type="entry name" value="P-loop_NTPase"/>
</dbReference>
<accession>A0A9X3E071</accession>
<dbReference type="GO" id="GO:0006233">
    <property type="term" value="P:dTDP biosynthetic process"/>
    <property type="evidence" value="ECO:0007669"/>
    <property type="project" value="InterPro"/>
</dbReference>
<comment type="catalytic activity">
    <reaction evidence="10 12">
        <text>dTMP + ATP = dTDP + ADP</text>
        <dbReference type="Rhea" id="RHEA:13517"/>
        <dbReference type="ChEBI" id="CHEBI:30616"/>
        <dbReference type="ChEBI" id="CHEBI:58369"/>
        <dbReference type="ChEBI" id="CHEBI:63528"/>
        <dbReference type="ChEBI" id="CHEBI:456216"/>
        <dbReference type="EC" id="2.7.4.9"/>
    </reaction>
</comment>
<evidence type="ECO:0000256" key="1">
    <source>
        <dbReference type="ARBA" id="ARBA00009776"/>
    </source>
</evidence>
<evidence type="ECO:0000313" key="14">
    <source>
        <dbReference type="EMBL" id="MCX5568553.1"/>
    </source>
</evidence>
<comment type="similarity">
    <text evidence="1 12">Belongs to the thymidylate kinase family.</text>
</comment>
<evidence type="ECO:0000256" key="11">
    <source>
        <dbReference type="ARBA" id="ARBA00057735"/>
    </source>
</evidence>
<gene>
    <name evidence="12 14" type="primary">tmk</name>
    <name evidence="14" type="ORF">OSH07_05065</name>
</gene>
<dbReference type="FunFam" id="3.40.50.300:FF:000225">
    <property type="entry name" value="Thymidylate kinase"/>
    <property type="match status" value="1"/>
</dbReference>
<evidence type="ECO:0000256" key="2">
    <source>
        <dbReference type="ARBA" id="ARBA00012980"/>
    </source>
</evidence>
<reference evidence="14" key="1">
    <citation type="submission" date="2022-11" db="EMBL/GenBank/DDBJ databases">
        <title>Biodiversity and phylogenetic relationships of bacteria.</title>
        <authorList>
            <person name="Machado R.A.R."/>
            <person name="Bhat A."/>
            <person name="Loulou A."/>
            <person name="Kallel S."/>
        </authorList>
    </citation>
    <scope>NUCLEOTIDE SEQUENCE</scope>
    <source>
        <strain evidence="14">K-TC2</strain>
    </source>
</reference>
<evidence type="ECO:0000259" key="13">
    <source>
        <dbReference type="Pfam" id="PF02223"/>
    </source>
</evidence>
<sequence length="217" mass="23935">MTRLPGRFITFEGGEGSGKSTQIRRLAERLRDTGHSVVLTREPGGTELAEQIRAFILSGAAEPLGPEAETMLFAAARADHVDRLIRPALERGDWVLCDRFIDSTRAYQGSDGVDAGLLDSLEKIAIGGLRPDLTLVLDLPVEIGLERAARRRSGEEGPPDRFEKETVERHERRRALFLAIAAVEPDRCLVIDANQTQDAVAEAIWQGVRQRIQESVS</sequence>
<keyword evidence="6 12" id="KW-0547">Nucleotide-binding</keyword>
<evidence type="ECO:0000256" key="6">
    <source>
        <dbReference type="ARBA" id="ARBA00022741"/>
    </source>
</evidence>
<comment type="caution">
    <text evidence="14">The sequence shown here is derived from an EMBL/GenBank/DDBJ whole genome shotgun (WGS) entry which is preliminary data.</text>
</comment>
<evidence type="ECO:0000313" key="15">
    <source>
        <dbReference type="Proteomes" id="UP001144805"/>
    </source>
</evidence>
<dbReference type="GO" id="GO:0005829">
    <property type="term" value="C:cytosol"/>
    <property type="evidence" value="ECO:0007669"/>
    <property type="project" value="TreeGrafter"/>
</dbReference>
<evidence type="ECO:0000256" key="7">
    <source>
        <dbReference type="ARBA" id="ARBA00022777"/>
    </source>
</evidence>
<keyword evidence="4 12" id="KW-0808">Transferase</keyword>
<evidence type="ECO:0000256" key="9">
    <source>
        <dbReference type="ARBA" id="ARBA00029962"/>
    </source>
</evidence>
<dbReference type="NCBIfam" id="TIGR00041">
    <property type="entry name" value="DTMP_kinase"/>
    <property type="match status" value="1"/>
</dbReference>
<dbReference type="PANTHER" id="PTHR10344:SF4">
    <property type="entry name" value="UMP-CMP KINASE 2, MITOCHONDRIAL"/>
    <property type="match status" value="1"/>
</dbReference>
<dbReference type="PROSITE" id="PS01331">
    <property type="entry name" value="THYMIDYLATE_KINASE"/>
    <property type="match status" value="1"/>
</dbReference>
<dbReference type="InterPro" id="IPR018095">
    <property type="entry name" value="Thymidylate_kin_CS"/>
</dbReference>
<dbReference type="SUPFAM" id="SSF52540">
    <property type="entry name" value="P-loop containing nucleoside triphosphate hydrolases"/>
    <property type="match status" value="1"/>
</dbReference>
<evidence type="ECO:0000256" key="5">
    <source>
        <dbReference type="ARBA" id="ARBA00022727"/>
    </source>
</evidence>
<feature type="binding site" evidence="12">
    <location>
        <begin position="13"/>
        <end position="20"/>
    </location>
    <ligand>
        <name>ATP</name>
        <dbReference type="ChEBI" id="CHEBI:30616"/>
    </ligand>
</feature>
<dbReference type="AlphaFoldDB" id="A0A9X3E071"/>
<evidence type="ECO:0000256" key="3">
    <source>
        <dbReference type="ARBA" id="ARBA00017144"/>
    </source>
</evidence>
<comment type="function">
    <text evidence="11 12">Phosphorylation of dTMP to form dTDP in both de novo and salvage pathways of dTTP synthesis.</text>
</comment>
<evidence type="ECO:0000256" key="10">
    <source>
        <dbReference type="ARBA" id="ARBA00048743"/>
    </source>
</evidence>
<dbReference type="Gene3D" id="3.40.50.300">
    <property type="entry name" value="P-loop containing nucleotide triphosphate hydrolases"/>
    <property type="match status" value="1"/>
</dbReference>
<keyword evidence="8 12" id="KW-0067">ATP-binding</keyword>
<protein>
    <recommendedName>
        <fullName evidence="3 12">Thymidylate kinase</fullName>
        <ecNumber evidence="2 12">2.7.4.9</ecNumber>
    </recommendedName>
    <alternativeName>
        <fullName evidence="9 12">dTMP kinase</fullName>
    </alternativeName>
</protein>
<keyword evidence="15" id="KW-1185">Reference proteome</keyword>
<dbReference type="InterPro" id="IPR039430">
    <property type="entry name" value="Thymidylate_kin-like_dom"/>
</dbReference>
<evidence type="ECO:0000256" key="4">
    <source>
        <dbReference type="ARBA" id="ARBA00022679"/>
    </source>
</evidence>
<dbReference type="PANTHER" id="PTHR10344">
    <property type="entry name" value="THYMIDYLATE KINASE"/>
    <property type="match status" value="1"/>
</dbReference>
<dbReference type="GO" id="GO:0004798">
    <property type="term" value="F:dTMP kinase activity"/>
    <property type="evidence" value="ECO:0007669"/>
    <property type="project" value="UniProtKB-UniRule"/>
</dbReference>
<dbReference type="Proteomes" id="UP001144805">
    <property type="component" value="Unassembled WGS sequence"/>
</dbReference>
<name>A0A9X3E071_9HYPH</name>
<dbReference type="HAMAP" id="MF_00165">
    <property type="entry name" value="Thymidylate_kinase"/>
    <property type="match status" value="1"/>
</dbReference>
<dbReference type="EMBL" id="JAPKNK010000002">
    <property type="protein sequence ID" value="MCX5568553.1"/>
    <property type="molecule type" value="Genomic_DNA"/>
</dbReference>
<dbReference type="EC" id="2.7.4.9" evidence="2 12"/>
<dbReference type="RefSeq" id="WP_266337530.1">
    <property type="nucleotide sequence ID" value="NZ_JAPKNK010000002.1"/>
</dbReference>
<keyword evidence="5 12" id="KW-0545">Nucleotide biosynthesis</keyword>
<proteinExistence type="inferred from homology"/>